<feature type="domain" description="Sigma-54 factor interaction" evidence="4">
    <location>
        <begin position="174"/>
        <end position="384"/>
    </location>
</feature>
<evidence type="ECO:0000256" key="1">
    <source>
        <dbReference type="ARBA" id="ARBA00022741"/>
    </source>
</evidence>
<dbReference type="Pfam" id="PF25601">
    <property type="entry name" value="AAA_lid_14"/>
    <property type="match status" value="1"/>
</dbReference>
<dbReference type="InterPro" id="IPR003593">
    <property type="entry name" value="AAA+_ATPase"/>
</dbReference>
<dbReference type="SMART" id="SM00240">
    <property type="entry name" value="FHA"/>
    <property type="match status" value="1"/>
</dbReference>
<dbReference type="PANTHER" id="PTHR32071:SF57">
    <property type="entry name" value="C4-DICARBOXYLATE TRANSPORT TRANSCRIPTIONAL REGULATORY PROTEIN DCTD"/>
    <property type="match status" value="1"/>
</dbReference>
<dbReference type="Gene3D" id="2.60.200.20">
    <property type="match status" value="1"/>
</dbReference>
<sequence length="498" mass="55180">MPRDRSSSTKGLGTTASMQIYMPPSRQASSGAGIVLLYAPDYEQFRPAYPVSESGSVLGRDPSADIYVPMRTASRHHARIERRGGVWHLSDLGGRNGTIHNGELVTEAVLAHLDEIRIGSAIFKFVESDVEGYAHYRIDGAYFEDPDSSREVRTRTSTSRIVGGYQSQLLAGRLREIARSELSVLILGESGTGKEIFAEQLHDWSGRRGPLQAVNCAAIPAALVEGELFGHRRGAFSGAERDRMGIIRAAHQGTLLLDEIGDMPLEAQAKLLRVIQSKEIMPLGAAQPEPVDVRIVAATHRDLDALQQKGAFRADLFARLNEYSITLPPLRERKEDIFSLCVALATRHGRREVRPSMAFMASLLHHDFPYNVRELEALIKRWAATARGPEIDVEDLSDEIRSRMRTYGARSSASLPPPADAARTTLIPEDKAALSADEGAYAPKGALPPRTSPDEKLLRELLVQQRGNVAAVARELGRDRVQVHRWIRRYNMNIDEFR</sequence>
<dbReference type="CDD" id="cd00009">
    <property type="entry name" value="AAA"/>
    <property type="match status" value="1"/>
</dbReference>
<dbReference type="Proteomes" id="UP000075635">
    <property type="component" value="Unassembled WGS sequence"/>
</dbReference>
<dbReference type="PROSITE" id="PS50045">
    <property type="entry name" value="SIGMA54_INTERACT_4"/>
    <property type="match status" value="1"/>
</dbReference>
<name>A0A150SJW0_SORCE</name>
<dbReference type="GO" id="GO:0005524">
    <property type="term" value="F:ATP binding"/>
    <property type="evidence" value="ECO:0007669"/>
    <property type="project" value="UniProtKB-KW"/>
</dbReference>
<dbReference type="InterPro" id="IPR002078">
    <property type="entry name" value="Sigma_54_int"/>
</dbReference>
<dbReference type="InterPro" id="IPR000253">
    <property type="entry name" value="FHA_dom"/>
</dbReference>
<comment type="caution">
    <text evidence="5">The sequence shown here is derived from an EMBL/GenBank/DDBJ whole genome shotgun (WGS) entry which is preliminary data.</text>
</comment>
<dbReference type="Gene3D" id="1.10.8.60">
    <property type="match status" value="1"/>
</dbReference>
<dbReference type="AlphaFoldDB" id="A0A150SJW0"/>
<feature type="domain" description="FHA" evidence="3">
    <location>
        <begin position="56"/>
        <end position="105"/>
    </location>
</feature>
<dbReference type="FunFam" id="3.40.50.300:FF:000006">
    <property type="entry name" value="DNA-binding transcriptional regulator NtrC"/>
    <property type="match status" value="1"/>
</dbReference>
<dbReference type="SUPFAM" id="SSF49879">
    <property type="entry name" value="SMAD/FHA domain"/>
    <property type="match status" value="1"/>
</dbReference>
<dbReference type="InterPro" id="IPR058031">
    <property type="entry name" value="AAA_lid_NorR"/>
</dbReference>
<dbReference type="SUPFAM" id="SSF52540">
    <property type="entry name" value="P-loop containing nucleoside triphosphate hydrolases"/>
    <property type="match status" value="1"/>
</dbReference>
<accession>A0A150SJW0</accession>
<gene>
    <name evidence="5" type="ORF">BE17_14295</name>
</gene>
<dbReference type="InterPro" id="IPR008984">
    <property type="entry name" value="SMAD_FHA_dom_sf"/>
</dbReference>
<dbReference type="InterPro" id="IPR025662">
    <property type="entry name" value="Sigma_54_int_dom_ATP-bd_1"/>
</dbReference>
<evidence type="ECO:0000259" key="3">
    <source>
        <dbReference type="PROSITE" id="PS50006"/>
    </source>
</evidence>
<evidence type="ECO:0000256" key="2">
    <source>
        <dbReference type="ARBA" id="ARBA00022840"/>
    </source>
</evidence>
<dbReference type="Pfam" id="PF00498">
    <property type="entry name" value="FHA"/>
    <property type="match status" value="1"/>
</dbReference>
<dbReference type="Gene3D" id="1.10.10.60">
    <property type="entry name" value="Homeodomain-like"/>
    <property type="match status" value="1"/>
</dbReference>
<evidence type="ECO:0000259" key="4">
    <source>
        <dbReference type="PROSITE" id="PS50045"/>
    </source>
</evidence>
<dbReference type="GO" id="GO:0006355">
    <property type="term" value="P:regulation of DNA-templated transcription"/>
    <property type="evidence" value="ECO:0007669"/>
    <property type="project" value="InterPro"/>
</dbReference>
<dbReference type="CDD" id="cd00060">
    <property type="entry name" value="FHA"/>
    <property type="match status" value="1"/>
</dbReference>
<organism evidence="5 6">
    <name type="scientific">Sorangium cellulosum</name>
    <name type="common">Polyangium cellulosum</name>
    <dbReference type="NCBI Taxonomy" id="56"/>
    <lineage>
        <taxon>Bacteria</taxon>
        <taxon>Pseudomonadati</taxon>
        <taxon>Myxococcota</taxon>
        <taxon>Polyangia</taxon>
        <taxon>Polyangiales</taxon>
        <taxon>Polyangiaceae</taxon>
        <taxon>Sorangium</taxon>
    </lineage>
</organism>
<dbReference type="SMART" id="SM00382">
    <property type="entry name" value="AAA"/>
    <property type="match status" value="1"/>
</dbReference>
<dbReference type="PANTHER" id="PTHR32071">
    <property type="entry name" value="TRANSCRIPTIONAL REGULATORY PROTEIN"/>
    <property type="match status" value="1"/>
</dbReference>
<dbReference type="Gene3D" id="3.40.50.300">
    <property type="entry name" value="P-loop containing nucleotide triphosphate hydrolases"/>
    <property type="match status" value="1"/>
</dbReference>
<keyword evidence="1" id="KW-0547">Nucleotide-binding</keyword>
<protein>
    <submittedName>
        <fullName evidence="5">Fis family transcriptional regulator</fullName>
    </submittedName>
</protein>
<dbReference type="InterPro" id="IPR027417">
    <property type="entry name" value="P-loop_NTPase"/>
</dbReference>
<evidence type="ECO:0000313" key="5">
    <source>
        <dbReference type="EMBL" id="KYF92587.1"/>
    </source>
</evidence>
<keyword evidence="2" id="KW-0067">ATP-binding</keyword>
<dbReference type="Pfam" id="PF00158">
    <property type="entry name" value="Sigma54_activat"/>
    <property type="match status" value="1"/>
</dbReference>
<dbReference type="PROSITE" id="PS50006">
    <property type="entry name" value="FHA_DOMAIN"/>
    <property type="match status" value="1"/>
</dbReference>
<reference evidence="5 6" key="1">
    <citation type="submission" date="2014-02" db="EMBL/GenBank/DDBJ databases">
        <title>The small core and large imbalanced accessory genome model reveals a collaborative survival strategy of Sorangium cellulosum strains in nature.</title>
        <authorList>
            <person name="Han K."/>
            <person name="Peng R."/>
            <person name="Blom J."/>
            <person name="Li Y.-Z."/>
        </authorList>
    </citation>
    <scope>NUCLEOTIDE SEQUENCE [LARGE SCALE GENOMIC DNA]</scope>
    <source>
        <strain evidence="5 6">So0011-07</strain>
    </source>
</reference>
<dbReference type="EMBL" id="JEMB01000902">
    <property type="protein sequence ID" value="KYF92587.1"/>
    <property type="molecule type" value="Genomic_DNA"/>
</dbReference>
<proteinExistence type="predicted"/>
<dbReference type="PROSITE" id="PS00675">
    <property type="entry name" value="SIGMA54_INTERACT_1"/>
    <property type="match status" value="1"/>
</dbReference>
<evidence type="ECO:0000313" key="6">
    <source>
        <dbReference type="Proteomes" id="UP000075635"/>
    </source>
</evidence>